<dbReference type="AlphaFoldDB" id="A0A8T0GDC1"/>
<keyword evidence="1" id="KW-0812">Transmembrane</keyword>
<evidence type="ECO:0000256" key="1">
    <source>
        <dbReference type="SAM" id="Phobius"/>
    </source>
</evidence>
<dbReference type="EMBL" id="CM026433">
    <property type="protein sequence ID" value="KAG0555212.1"/>
    <property type="molecule type" value="Genomic_DNA"/>
</dbReference>
<accession>A0A8T0GDC1</accession>
<keyword evidence="1" id="KW-0472">Membrane</keyword>
<comment type="caution">
    <text evidence="2">The sequence shown here is derived from an EMBL/GenBank/DDBJ whole genome shotgun (WGS) entry which is preliminary data.</text>
</comment>
<proteinExistence type="predicted"/>
<sequence>MLANSPVFVFYACLSMLWTLKLIINLKPHDTKAEGKNRNSRVPVLNSILTHILCYPYRNQICSLIAVLDPR</sequence>
<evidence type="ECO:0000313" key="2">
    <source>
        <dbReference type="EMBL" id="KAG0555212.1"/>
    </source>
</evidence>
<name>A0A8T0GDC1_CERPU</name>
<protein>
    <submittedName>
        <fullName evidence="2">Uncharacterized protein</fullName>
    </submittedName>
</protein>
<dbReference type="Proteomes" id="UP000822688">
    <property type="component" value="Chromosome 12"/>
</dbReference>
<keyword evidence="1" id="KW-1133">Transmembrane helix</keyword>
<feature type="transmembrane region" description="Helical" evidence="1">
    <location>
        <begin position="6"/>
        <end position="24"/>
    </location>
</feature>
<gene>
    <name evidence="2" type="ORF">KC19_12G152500</name>
</gene>
<keyword evidence="3" id="KW-1185">Reference proteome</keyword>
<organism evidence="2 3">
    <name type="scientific">Ceratodon purpureus</name>
    <name type="common">Fire moss</name>
    <name type="synonym">Dicranum purpureum</name>
    <dbReference type="NCBI Taxonomy" id="3225"/>
    <lineage>
        <taxon>Eukaryota</taxon>
        <taxon>Viridiplantae</taxon>
        <taxon>Streptophyta</taxon>
        <taxon>Embryophyta</taxon>
        <taxon>Bryophyta</taxon>
        <taxon>Bryophytina</taxon>
        <taxon>Bryopsida</taxon>
        <taxon>Dicranidae</taxon>
        <taxon>Pseudoditrichales</taxon>
        <taxon>Ditrichaceae</taxon>
        <taxon>Ceratodon</taxon>
    </lineage>
</organism>
<evidence type="ECO:0000313" key="3">
    <source>
        <dbReference type="Proteomes" id="UP000822688"/>
    </source>
</evidence>
<reference evidence="2" key="1">
    <citation type="submission" date="2020-06" db="EMBL/GenBank/DDBJ databases">
        <title>WGS assembly of Ceratodon purpureus strain R40.</title>
        <authorList>
            <person name="Carey S.B."/>
            <person name="Jenkins J."/>
            <person name="Shu S."/>
            <person name="Lovell J.T."/>
            <person name="Sreedasyam A."/>
            <person name="Maumus F."/>
            <person name="Tiley G.P."/>
            <person name="Fernandez-Pozo N."/>
            <person name="Barry K."/>
            <person name="Chen C."/>
            <person name="Wang M."/>
            <person name="Lipzen A."/>
            <person name="Daum C."/>
            <person name="Saski C.A."/>
            <person name="Payton A.C."/>
            <person name="Mcbreen J.C."/>
            <person name="Conrad R.E."/>
            <person name="Kollar L.M."/>
            <person name="Olsson S."/>
            <person name="Huttunen S."/>
            <person name="Landis J.B."/>
            <person name="Wickett N.J."/>
            <person name="Johnson M.G."/>
            <person name="Rensing S.A."/>
            <person name="Grimwood J."/>
            <person name="Schmutz J."/>
            <person name="Mcdaniel S.F."/>
        </authorList>
    </citation>
    <scope>NUCLEOTIDE SEQUENCE</scope>
    <source>
        <strain evidence="2">R40</strain>
    </source>
</reference>